<dbReference type="Proteomes" id="UP000595512">
    <property type="component" value="Chromosome"/>
</dbReference>
<dbReference type="EMBL" id="LQYN01000029">
    <property type="protein sequence ID" value="KYD08644.1"/>
    <property type="molecule type" value="Genomic_DNA"/>
</dbReference>
<dbReference type="PATRIC" id="fig|46224.3.peg.2218"/>
<evidence type="ECO:0000259" key="4">
    <source>
        <dbReference type="PROSITE" id="PS50977"/>
    </source>
</evidence>
<proteinExistence type="predicted"/>
<dbReference type="Pfam" id="PF00440">
    <property type="entry name" value="TetR_N"/>
    <property type="match status" value="1"/>
</dbReference>
<evidence type="ECO:0000313" key="7">
    <source>
        <dbReference type="Proteomes" id="UP000075666"/>
    </source>
</evidence>
<dbReference type="RefSeq" id="WP_066229557.1">
    <property type="nucleotide sequence ID" value="NZ_CP066701.1"/>
</dbReference>
<dbReference type="InterPro" id="IPR050624">
    <property type="entry name" value="HTH-type_Tx_Regulator"/>
</dbReference>
<dbReference type="EMBL" id="CP066701">
    <property type="protein sequence ID" value="QQX24791.1"/>
    <property type="molecule type" value="Genomic_DNA"/>
</dbReference>
<dbReference type="PANTHER" id="PTHR43479">
    <property type="entry name" value="ACREF/ENVCD OPERON REPRESSOR-RELATED"/>
    <property type="match status" value="1"/>
</dbReference>
<evidence type="ECO:0000256" key="2">
    <source>
        <dbReference type="ARBA" id="ARBA00023125"/>
    </source>
</evidence>
<evidence type="ECO:0000313" key="8">
    <source>
        <dbReference type="Proteomes" id="UP000595512"/>
    </source>
</evidence>
<dbReference type="PANTHER" id="PTHR43479:SF11">
    <property type="entry name" value="ACREF_ENVCD OPERON REPRESSOR-RELATED"/>
    <property type="match status" value="1"/>
</dbReference>
<keyword evidence="7" id="KW-1185">Reference proteome</keyword>
<dbReference type="AlphaFoldDB" id="A0A150L8M2"/>
<keyword evidence="1" id="KW-0678">Repressor</keyword>
<dbReference type="InterPro" id="IPR009057">
    <property type="entry name" value="Homeodomain-like_sf"/>
</dbReference>
<evidence type="ECO:0000256" key="3">
    <source>
        <dbReference type="PROSITE-ProRule" id="PRU00335"/>
    </source>
</evidence>
<feature type="DNA-binding region" description="H-T-H motif" evidence="3">
    <location>
        <begin position="37"/>
        <end position="56"/>
    </location>
</feature>
<dbReference type="PRINTS" id="PR00455">
    <property type="entry name" value="HTHTETR"/>
</dbReference>
<evidence type="ECO:0000313" key="6">
    <source>
        <dbReference type="EMBL" id="QQX24791.1"/>
    </source>
</evidence>
<evidence type="ECO:0000256" key="1">
    <source>
        <dbReference type="ARBA" id="ARBA00022491"/>
    </source>
</evidence>
<feature type="domain" description="HTH tetR-type" evidence="4">
    <location>
        <begin position="14"/>
        <end position="74"/>
    </location>
</feature>
<reference evidence="6 8" key="2">
    <citation type="submission" date="2020-12" db="EMBL/GenBank/DDBJ databases">
        <title>Taxonomic evaluation of the Bacillus sporothermodurans group of bacteria based on whole genome sequences.</title>
        <authorList>
            <person name="Fiedler G."/>
            <person name="Herbstmann A.-D."/>
            <person name="Doll E."/>
            <person name="Wenning M."/>
            <person name="Brinks E."/>
            <person name="Kabisch J."/>
            <person name="Breitenwieser F."/>
            <person name="Lappann M."/>
            <person name="Boehnlein C."/>
            <person name="Franz C."/>
        </authorList>
    </citation>
    <scope>NUCLEOTIDE SEQUENCE [LARGE SCALE GENOMIC DNA]</scope>
    <source>
        <strain evidence="6 8">DSM 10599</strain>
    </source>
</reference>
<gene>
    <name evidence="5" type="ORF">B4102_0724</name>
    <name evidence="6" type="ORF">JGZ69_18895</name>
</gene>
<dbReference type="OrthoDB" id="2373640at2"/>
<dbReference type="Proteomes" id="UP000075666">
    <property type="component" value="Unassembled WGS sequence"/>
</dbReference>
<reference evidence="5 7" key="1">
    <citation type="submission" date="2016-01" db="EMBL/GenBank/DDBJ databases">
        <title>Genome Sequences of Twelve Sporeforming Bacillus Species Isolated from Foods.</title>
        <authorList>
            <person name="Berendsen E.M."/>
            <person name="Wells-Bennik M.H."/>
            <person name="Krawcyk A.O."/>
            <person name="De Jong A."/>
            <person name="Holsappel S."/>
            <person name="Eijlander R.T."/>
            <person name="Kuipers O.P."/>
        </authorList>
    </citation>
    <scope>NUCLEOTIDE SEQUENCE [LARGE SCALE GENOMIC DNA]</scope>
    <source>
        <strain evidence="5 7">B4102</strain>
    </source>
</reference>
<sequence length="196" mass="22250">MSLVDGQKIDPAHEERKSKIKKAALKVFAHHGLTGTKMSMIAAEAGISQGLTYRYFQSKDVLFTELVQEAVEEAHTTIKNIHSYSSTPIDQMRVLTRRMLEENHKNYFLILQQANISPNVPNDVTILLKQYSTRNIINELIPLFVKGQQIGQFCEGDPYELLYLFFSVITGLMLQDIPSSSLNNPHSVELIMKILQ</sequence>
<dbReference type="KEGG" id="hspo:JGZ69_18895"/>
<dbReference type="Gene3D" id="1.10.357.10">
    <property type="entry name" value="Tetracycline Repressor, domain 2"/>
    <property type="match status" value="1"/>
</dbReference>
<name>A0A150L8M2_9BACI</name>
<dbReference type="SUPFAM" id="SSF46689">
    <property type="entry name" value="Homeodomain-like"/>
    <property type="match status" value="1"/>
</dbReference>
<dbReference type="GO" id="GO:0003677">
    <property type="term" value="F:DNA binding"/>
    <property type="evidence" value="ECO:0007669"/>
    <property type="project" value="UniProtKB-UniRule"/>
</dbReference>
<dbReference type="STRING" id="46224.B4102_0724"/>
<keyword evidence="2 3" id="KW-0238">DNA-binding</keyword>
<evidence type="ECO:0000313" key="5">
    <source>
        <dbReference type="EMBL" id="KYD08644.1"/>
    </source>
</evidence>
<organism evidence="5 7">
    <name type="scientific">Heyndrickxia sporothermodurans</name>
    <dbReference type="NCBI Taxonomy" id="46224"/>
    <lineage>
        <taxon>Bacteria</taxon>
        <taxon>Bacillati</taxon>
        <taxon>Bacillota</taxon>
        <taxon>Bacilli</taxon>
        <taxon>Bacillales</taxon>
        <taxon>Bacillaceae</taxon>
        <taxon>Heyndrickxia</taxon>
    </lineage>
</organism>
<accession>A0A150L8M2</accession>
<dbReference type="PROSITE" id="PS50977">
    <property type="entry name" value="HTH_TETR_2"/>
    <property type="match status" value="1"/>
</dbReference>
<dbReference type="InterPro" id="IPR001647">
    <property type="entry name" value="HTH_TetR"/>
</dbReference>
<protein>
    <submittedName>
        <fullName evidence="6">TetR/AcrR family transcriptional regulator</fullName>
    </submittedName>
</protein>